<dbReference type="Gene3D" id="3.30.200.20">
    <property type="entry name" value="Phosphorylase Kinase, domain 1"/>
    <property type="match status" value="1"/>
</dbReference>
<dbReference type="PANTHER" id="PTHR48006">
    <property type="entry name" value="LEUCINE-RICH REPEAT-CONTAINING PROTEIN DDB_G0281931-RELATED"/>
    <property type="match status" value="1"/>
</dbReference>
<reference evidence="4" key="1">
    <citation type="journal article" date="2017" name="Nature">
        <title>The sunflower genome provides insights into oil metabolism, flowering and Asterid evolution.</title>
        <authorList>
            <person name="Badouin H."/>
            <person name="Gouzy J."/>
            <person name="Grassa C.J."/>
            <person name="Murat F."/>
            <person name="Staton S.E."/>
            <person name="Cottret L."/>
            <person name="Lelandais-Briere C."/>
            <person name="Owens G.L."/>
            <person name="Carrere S."/>
            <person name="Mayjonade B."/>
            <person name="Legrand L."/>
            <person name="Gill N."/>
            <person name="Kane N.C."/>
            <person name="Bowers J.E."/>
            <person name="Hubner S."/>
            <person name="Bellec A."/>
            <person name="Berard A."/>
            <person name="Berges H."/>
            <person name="Blanchet N."/>
            <person name="Boniface M.C."/>
            <person name="Brunel D."/>
            <person name="Catrice O."/>
            <person name="Chaidir N."/>
            <person name="Claudel C."/>
            <person name="Donnadieu C."/>
            <person name="Faraut T."/>
            <person name="Fievet G."/>
            <person name="Helmstetter N."/>
            <person name="King M."/>
            <person name="Knapp S.J."/>
            <person name="Lai Z."/>
            <person name="Le Paslier M.C."/>
            <person name="Lippi Y."/>
            <person name="Lorenzon L."/>
            <person name="Mandel J.R."/>
            <person name="Marage G."/>
            <person name="Marchand G."/>
            <person name="Marquand E."/>
            <person name="Bret-Mestries E."/>
            <person name="Morien E."/>
            <person name="Nambeesan S."/>
            <person name="Nguyen T."/>
            <person name="Pegot-Espagnet P."/>
            <person name="Pouilly N."/>
            <person name="Raftis F."/>
            <person name="Sallet E."/>
            <person name="Schiex T."/>
            <person name="Thomas J."/>
            <person name="Vandecasteele C."/>
            <person name="Vares D."/>
            <person name="Vear F."/>
            <person name="Vautrin S."/>
            <person name="Crespi M."/>
            <person name="Mangin B."/>
            <person name="Burke J.M."/>
            <person name="Salse J."/>
            <person name="Munos S."/>
            <person name="Vincourt P."/>
            <person name="Rieseberg L.H."/>
            <person name="Langlade N.B."/>
        </authorList>
    </citation>
    <scope>NUCLEOTIDE SEQUENCE [LARGE SCALE GENOMIC DNA]</scope>
    <source>
        <strain evidence="4">cv. SF193</strain>
    </source>
</reference>
<dbReference type="InParanoid" id="A0A251U6D0"/>
<organism evidence="3 4">
    <name type="scientific">Helianthus annuus</name>
    <name type="common">Common sunflower</name>
    <dbReference type="NCBI Taxonomy" id="4232"/>
    <lineage>
        <taxon>Eukaryota</taxon>
        <taxon>Viridiplantae</taxon>
        <taxon>Streptophyta</taxon>
        <taxon>Embryophyta</taxon>
        <taxon>Tracheophyta</taxon>
        <taxon>Spermatophyta</taxon>
        <taxon>Magnoliopsida</taxon>
        <taxon>eudicotyledons</taxon>
        <taxon>Gunneridae</taxon>
        <taxon>Pentapetalae</taxon>
        <taxon>asterids</taxon>
        <taxon>campanulids</taxon>
        <taxon>Asterales</taxon>
        <taxon>Asteraceae</taxon>
        <taxon>Asteroideae</taxon>
        <taxon>Heliantheae alliance</taxon>
        <taxon>Heliantheae</taxon>
        <taxon>Helianthus</taxon>
    </lineage>
</organism>
<dbReference type="SUPFAM" id="SSF52058">
    <property type="entry name" value="L domain-like"/>
    <property type="match status" value="1"/>
</dbReference>
<accession>A0A251U6D0</accession>
<keyword evidence="2" id="KW-1133">Transmembrane helix</keyword>
<dbReference type="Proteomes" id="UP000215914">
    <property type="component" value="Chromosome 8"/>
</dbReference>
<keyword evidence="2" id="KW-0472">Membrane</keyword>
<dbReference type="InterPro" id="IPR051824">
    <property type="entry name" value="LRR_Rcpt-Like_S/T_Kinase"/>
</dbReference>
<evidence type="ECO:0000313" key="4">
    <source>
        <dbReference type="Proteomes" id="UP000215914"/>
    </source>
</evidence>
<evidence type="ECO:0000256" key="1">
    <source>
        <dbReference type="ARBA" id="ARBA00004479"/>
    </source>
</evidence>
<dbReference type="InterPro" id="IPR032675">
    <property type="entry name" value="LRR_dom_sf"/>
</dbReference>
<evidence type="ECO:0000313" key="3">
    <source>
        <dbReference type="EMBL" id="OTG18603.1"/>
    </source>
</evidence>
<name>A0A251U6D0_HELAN</name>
<proteinExistence type="predicted"/>
<sequence length="309" mass="34170">MLQQAEHLAAEVALEALANRGPSNTLATRILVVRIGGNNFSGKILEFIGQWISLESLRIQASGLEGPIPYNITLLESLTDLRISDLRGRDTPIPPFSSTTRFKNLDFRFNKLNGSIPIGFAELNRTDSIYLTGNLLSGKVVLHILIQLEVDGDSATLVALWMTITVIVILWTILLKVTNLASYRVADLVMDLSLLLTKDLAKPFGNRMVALKIFHFWKTTCDIKGQNTSPTLSSQYLNMIMRSFNLLVSHGGLGDVVLCKNKLDGRQYDVKKIQLKGGSHPLDDKIKYLVGIANNLAFLVLYPSGGRAY</sequence>
<feature type="transmembrane region" description="Helical" evidence="2">
    <location>
        <begin position="154"/>
        <end position="174"/>
    </location>
</feature>
<comment type="subcellular location">
    <subcellularLocation>
        <location evidence="1">Membrane</location>
        <topology evidence="1">Single-pass type I membrane protein</topology>
    </subcellularLocation>
</comment>
<evidence type="ECO:0000256" key="2">
    <source>
        <dbReference type="SAM" id="Phobius"/>
    </source>
</evidence>
<gene>
    <name evidence="3" type="ORF">HannXRQ_Chr08g0224851</name>
</gene>
<dbReference type="GO" id="GO:0016020">
    <property type="term" value="C:membrane"/>
    <property type="evidence" value="ECO:0007669"/>
    <property type="project" value="UniProtKB-SubCell"/>
</dbReference>
<keyword evidence="4" id="KW-1185">Reference proteome</keyword>
<dbReference type="EMBL" id="CM007897">
    <property type="protein sequence ID" value="OTG18603.1"/>
    <property type="molecule type" value="Genomic_DNA"/>
</dbReference>
<keyword evidence="2" id="KW-0812">Transmembrane</keyword>
<dbReference type="PANTHER" id="PTHR48006:SF81">
    <property type="entry name" value="PROTEIN KINASE DOMAIN-CONTAINING PROTEIN"/>
    <property type="match status" value="1"/>
</dbReference>
<dbReference type="Gene3D" id="3.80.10.10">
    <property type="entry name" value="Ribonuclease Inhibitor"/>
    <property type="match status" value="1"/>
</dbReference>
<dbReference type="AlphaFoldDB" id="A0A251U6D0"/>
<protein>
    <submittedName>
        <fullName evidence="3">Putative leucine-rich repeat domain, L domain-like protein</fullName>
    </submittedName>
</protein>